<reference evidence="1 2" key="1">
    <citation type="submission" date="2021-01" db="EMBL/GenBank/DDBJ databases">
        <title>Isolation and description of Catonella massiliensis sp. nov., a novel Catonella species, isolated from a stable periodontitis subject.</title>
        <authorList>
            <person name="Antezack A."/>
            <person name="Boxberger M."/>
            <person name="La Scola B."/>
            <person name="Monnet-Corti V."/>
        </authorList>
    </citation>
    <scope>NUCLEOTIDE SEQUENCE [LARGE SCALE GENOMIC DNA]</scope>
    <source>
        <strain evidence="1 2">Marseille-Q4567</strain>
    </source>
</reference>
<evidence type="ECO:0000313" key="2">
    <source>
        <dbReference type="Proteomes" id="UP000604730"/>
    </source>
</evidence>
<sequence>MKIEKFLELVKMEGRGRAVKGGDKNIQKISGLFFNKVNEEDKHILKNYETMSLDDIRETMSSLYKKYSHTFKDIANELNVSEDFVEEHIGTNYTIWMFLSQYGDE</sequence>
<accession>A0ABS1J2W4</accession>
<comment type="caution">
    <text evidence="1">The sequence shown here is derived from an EMBL/GenBank/DDBJ whole genome shotgun (WGS) entry which is preliminary data.</text>
</comment>
<name>A0ABS1J2W4_9FIRM</name>
<organism evidence="1 2">
    <name type="scientific">Catonella massiliensis</name>
    <dbReference type="NCBI Taxonomy" id="2799636"/>
    <lineage>
        <taxon>Bacteria</taxon>
        <taxon>Bacillati</taxon>
        <taxon>Bacillota</taxon>
        <taxon>Clostridia</taxon>
        <taxon>Lachnospirales</taxon>
        <taxon>Lachnospiraceae</taxon>
        <taxon>Catonella</taxon>
    </lineage>
</organism>
<gene>
    <name evidence="1" type="ORF">JJN12_12000</name>
</gene>
<evidence type="ECO:0000313" key="1">
    <source>
        <dbReference type="EMBL" id="MBK5898497.1"/>
    </source>
</evidence>
<keyword evidence="2" id="KW-1185">Reference proteome</keyword>
<dbReference type="RefSeq" id="WP_208429911.1">
    <property type="nucleotide sequence ID" value="NZ_JAEPRJ010000001.1"/>
</dbReference>
<dbReference type="Proteomes" id="UP000604730">
    <property type="component" value="Unassembled WGS sequence"/>
</dbReference>
<proteinExistence type="predicted"/>
<protein>
    <submittedName>
        <fullName evidence="1">Uncharacterized protein</fullName>
    </submittedName>
</protein>
<dbReference type="EMBL" id="JAEPRJ010000001">
    <property type="protein sequence ID" value="MBK5898497.1"/>
    <property type="molecule type" value="Genomic_DNA"/>
</dbReference>